<accession>A0A1G2IXN8</accession>
<gene>
    <name evidence="2" type="ORF">A2358_01510</name>
</gene>
<dbReference type="STRING" id="1802223.A2358_01510"/>
<dbReference type="PANTHER" id="PTHR48090:SF7">
    <property type="entry name" value="RFBJ PROTEIN"/>
    <property type="match status" value="1"/>
</dbReference>
<dbReference type="Proteomes" id="UP000178650">
    <property type="component" value="Unassembled WGS sequence"/>
</dbReference>
<dbReference type="SUPFAM" id="SSF53448">
    <property type="entry name" value="Nucleotide-diphospho-sugar transferases"/>
    <property type="match status" value="1"/>
</dbReference>
<dbReference type="InterPro" id="IPR029044">
    <property type="entry name" value="Nucleotide-diphossugar_trans"/>
</dbReference>
<keyword evidence="2" id="KW-0808">Transferase</keyword>
<dbReference type="PANTHER" id="PTHR48090">
    <property type="entry name" value="UNDECAPRENYL-PHOSPHATE 4-DEOXY-4-FORMAMIDO-L-ARABINOSE TRANSFERASE-RELATED"/>
    <property type="match status" value="1"/>
</dbReference>
<dbReference type="GO" id="GO:0016740">
    <property type="term" value="F:transferase activity"/>
    <property type="evidence" value="ECO:0007669"/>
    <property type="project" value="UniProtKB-KW"/>
</dbReference>
<dbReference type="Pfam" id="PF00535">
    <property type="entry name" value="Glycos_transf_2"/>
    <property type="match status" value="1"/>
</dbReference>
<dbReference type="AlphaFoldDB" id="A0A1G2IXN8"/>
<evidence type="ECO:0000259" key="1">
    <source>
        <dbReference type="Pfam" id="PF00535"/>
    </source>
</evidence>
<organism evidence="2 3">
    <name type="scientific">Candidatus Staskawiczbacteria bacterium RIFOXYB1_FULL_37_44</name>
    <dbReference type="NCBI Taxonomy" id="1802223"/>
    <lineage>
        <taxon>Bacteria</taxon>
        <taxon>Candidatus Staskawicziibacteriota</taxon>
    </lineage>
</organism>
<evidence type="ECO:0000313" key="2">
    <source>
        <dbReference type="EMBL" id="OGZ79624.1"/>
    </source>
</evidence>
<dbReference type="CDD" id="cd04179">
    <property type="entry name" value="DPM_DPG-synthase_like"/>
    <property type="match status" value="1"/>
</dbReference>
<evidence type="ECO:0000313" key="3">
    <source>
        <dbReference type="Proteomes" id="UP000178650"/>
    </source>
</evidence>
<dbReference type="InterPro" id="IPR001173">
    <property type="entry name" value="Glyco_trans_2-like"/>
</dbReference>
<sequence>MKLSIIIPCFNEEATISKIIQRVADVDLIGIEKEIIVVDDGSDDRTFGTLKQLKNKFDFQLFNHGINLGKGAAIKTALKNISGDYVIIQDADLEYNPEDYKKLLRCVQEKSAQVVYGSRYSGSEGKYSHPFFYFGGRILTWLTNLLYGTRISDEATCYKLFKREVISKIDLKCKGFDFCPEITAKVLKKGIKIYEVPIGYSPRNIEDGKKIKLKDGLYAIWILIKYKFID</sequence>
<reference evidence="2 3" key="1">
    <citation type="journal article" date="2016" name="Nat. Commun.">
        <title>Thousands of microbial genomes shed light on interconnected biogeochemical processes in an aquifer system.</title>
        <authorList>
            <person name="Anantharaman K."/>
            <person name="Brown C.T."/>
            <person name="Hug L.A."/>
            <person name="Sharon I."/>
            <person name="Castelle C.J."/>
            <person name="Probst A.J."/>
            <person name="Thomas B.C."/>
            <person name="Singh A."/>
            <person name="Wilkins M.J."/>
            <person name="Karaoz U."/>
            <person name="Brodie E.L."/>
            <person name="Williams K.H."/>
            <person name="Hubbard S.S."/>
            <person name="Banfield J.F."/>
        </authorList>
    </citation>
    <scope>NUCLEOTIDE SEQUENCE [LARGE SCALE GENOMIC DNA]</scope>
</reference>
<dbReference type="InterPro" id="IPR050256">
    <property type="entry name" value="Glycosyltransferase_2"/>
</dbReference>
<dbReference type="Gene3D" id="3.90.550.10">
    <property type="entry name" value="Spore Coat Polysaccharide Biosynthesis Protein SpsA, Chain A"/>
    <property type="match status" value="1"/>
</dbReference>
<dbReference type="EMBL" id="MHPJ01000001">
    <property type="protein sequence ID" value="OGZ79624.1"/>
    <property type="molecule type" value="Genomic_DNA"/>
</dbReference>
<protein>
    <submittedName>
        <fullName evidence="2">Glycosyl transferase</fullName>
    </submittedName>
</protein>
<feature type="domain" description="Glycosyltransferase 2-like" evidence="1">
    <location>
        <begin position="4"/>
        <end position="169"/>
    </location>
</feature>
<name>A0A1G2IXN8_9BACT</name>
<proteinExistence type="predicted"/>
<comment type="caution">
    <text evidence="2">The sequence shown here is derived from an EMBL/GenBank/DDBJ whole genome shotgun (WGS) entry which is preliminary data.</text>
</comment>